<keyword evidence="1 2" id="KW-0732">Signal</keyword>
<dbReference type="RefSeq" id="WP_072894228.1">
    <property type="nucleotide sequence ID" value="NZ_FQWZ01000002.1"/>
</dbReference>
<dbReference type="Proteomes" id="UP000199758">
    <property type="component" value="Unassembled WGS sequence"/>
</dbReference>
<feature type="domain" description="Outer membrane protein beta-barrel" evidence="3">
    <location>
        <begin position="11"/>
        <end position="182"/>
    </location>
</feature>
<dbReference type="OrthoDB" id="7062924at2"/>
<evidence type="ECO:0000256" key="2">
    <source>
        <dbReference type="SAM" id="SignalP"/>
    </source>
</evidence>
<reference evidence="4 5" key="1">
    <citation type="submission" date="2016-11" db="EMBL/GenBank/DDBJ databases">
        <authorList>
            <person name="Jaros S."/>
            <person name="Januszkiewicz K."/>
            <person name="Wedrychowicz H."/>
        </authorList>
    </citation>
    <scope>NUCLEOTIDE SEQUENCE [LARGE SCALE GENOMIC DNA]</scope>
    <source>
        <strain evidence="4 5">CGMCC 1.7049</strain>
    </source>
</reference>
<evidence type="ECO:0000313" key="5">
    <source>
        <dbReference type="Proteomes" id="UP000199758"/>
    </source>
</evidence>
<dbReference type="SUPFAM" id="SSF56935">
    <property type="entry name" value="Porins"/>
    <property type="match status" value="1"/>
</dbReference>
<dbReference type="Gene3D" id="2.40.160.10">
    <property type="entry name" value="Porin"/>
    <property type="match status" value="1"/>
</dbReference>
<evidence type="ECO:0000259" key="3">
    <source>
        <dbReference type="Pfam" id="PF13505"/>
    </source>
</evidence>
<accession>A0A1M5L6P2</accession>
<feature type="chain" id="PRO_5012431928" evidence="2">
    <location>
        <begin position="27"/>
        <end position="234"/>
    </location>
</feature>
<protein>
    <submittedName>
        <fullName evidence="4">Outer membrane protein beta-barrel domain-containing protein</fullName>
    </submittedName>
</protein>
<evidence type="ECO:0000313" key="4">
    <source>
        <dbReference type="EMBL" id="SHG60774.1"/>
    </source>
</evidence>
<gene>
    <name evidence="4" type="ORF">SAMN04488068_0739</name>
</gene>
<name>A0A1M5L6P2_9GAMM</name>
<dbReference type="AlphaFoldDB" id="A0A1M5L6P2"/>
<evidence type="ECO:0000256" key="1">
    <source>
        <dbReference type="ARBA" id="ARBA00022729"/>
    </source>
</evidence>
<feature type="signal peptide" evidence="2">
    <location>
        <begin position="1"/>
        <end position="26"/>
    </location>
</feature>
<sequence>MQTVKQLRKTLLCAALCAAPLTAAQAAADLDLYYTPYAQIKLKDSGGNELDFDEGDGYGAKGKFGITDSIFVSGEYEKNEYDDITINGTPIIPGGPGPLLNVDQRVEQYRAGLGFNVPTTPFYVLGEYVGIESKTRVDNGTTASESDTDKSEGWGAHLGAKGKVLNDYLTLNAEVGYLDVGNADGLEALAGFAVNLSKHVGLFADYRYTSLTANNDSDVDVRLGEARVGARISF</sequence>
<organism evidence="4 5">
    <name type="scientific">Hydrocarboniphaga daqingensis</name>
    <dbReference type="NCBI Taxonomy" id="490188"/>
    <lineage>
        <taxon>Bacteria</taxon>
        <taxon>Pseudomonadati</taxon>
        <taxon>Pseudomonadota</taxon>
        <taxon>Gammaproteobacteria</taxon>
        <taxon>Nevskiales</taxon>
        <taxon>Nevskiaceae</taxon>
        <taxon>Hydrocarboniphaga</taxon>
    </lineage>
</organism>
<dbReference type="Pfam" id="PF13505">
    <property type="entry name" value="OMP_b-brl"/>
    <property type="match status" value="1"/>
</dbReference>
<dbReference type="InterPro" id="IPR023614">
    <property type="entry name" value="Porin_dom_sf"/>
</dbReference>
<dbReference type="InterPro" id="IPR027385">
    <property type="entry name" value="Beta-barrel_OMP"/>
</dbReference>
<keyword evidence="5" id="KW-1185">Reference proteome</keyword>
<dbReference type="EMBL" id="FQWZ01000002">
    <property type="protein sequence ID" value="SHG60774.1"/>
    <property type="molecule type" value="Genomic_DNA"/>
</dbReference>
<proteinExistence type="predicted"/>
<dbReference type="STRING" id="490188.SAMN04488068_0739"/>